<keyword evidence="2" id="KW-0732">Signal</keyword>
<gene>
    <name evidence="3" type="ORF">F1193_10095</name>
</gene>
<sequence>MTDKPVSRCRRPRLLLRLVALASVAVLSLSAIDRAAAETRTRRAATSTETRSVAVPQIARFASAPRRHAQAKRRPATGMSSNIRQIPKRGSVRDGTTYAKLAASSKRLSARCPSARPTARCALVSQADSLPGALLQEPNPDTLPVLDRLGIPAVDGVPPIVTVNQKRRPAPGFFGPTFPLHPGRMR</sequence>
<dbReference type="AlphaFoldDB" id="A0A5M6HYZ2"/>
<dbReference type="EMBL" id="VWPL01000015">
    <property type="protein sequence ID" value="KAA5601146.1"/>
    <property type="molecule type" value="Genomic_DNA"/>
</dbReference>
<dbReference type="OrthoDB" id="9885103at2"/>
<proteinExistence type="predicted"/>
<evidence type="ECO:0000256" key="2">
    <source>
        <dbReference type="SAM" id="SignalP"/>
    </source>
</evidence>
<evidence type="ECO:0000313" key="4">
    <source>
        <dbReference type="Proteomes" id="UP000323886"/>
    </source>
</evidence>
<feature type="signal peptide" evidence="2">
    <location>
        <begin position="1"/>
        <end position="35"/>
    </location>
</feature>
<evidence type="ECO:0008006" key="5">
    <source>
        <dbReference type="Google" id="ProtNLM"/>
    </source>
</evidence>
<evidence type="ECO:0000313" key="3">
    <source>
        <dbReference type="EMBL" id="KAA5601146.1"/>
    </source>
</evidence>
<evidence type="ECO:0000256" key="1">
    <source>
        <dbReference type="SAM" id="MobiDB-lite"/>
    </source>
</evidence>
<name>A0A5M6HYZ2_9HYPH</name>
<feature type="chain" id="PRO_5024457043" description="Plug domain-containing protein" evidence="2">
    <location>
        <begin position="36"/>
        <end position="186"/>
    </location>
</feature>
<accession>A0A5M6HYZ2</accession>
<feature type="region of interest" description="Disordered" evidence="1">
    <location>
        <begin position="63"/>
        <end position="96"/>
    </location>
</feature>
<protein>
    <recommendedName>
        <fullName evidence="5">Plug domain-containing protein</fullName>
    </recommendedName>
</protein>
<dbReference type="Proteomes" id="UP000323886">
    <property type="component" value="Unassembled WGS sequence"/>
</dbReference>
<keyword evidence="4" id="KW-1185">Reference proteome</keyword>
<feature type="compositionally biased region" description="Basic residues" evidence="1">
    <location>
        <begin position="65"/>
        <end position="75"/>
    </location>
</feature>
<organism evidence="3 4">
    <name type="scientific">Blastochloris sulfoviridis</name>
    <dbReference type="NCBI Taxonomy" id="50712"/>
    <lineage>
        <taxon>Bacteria</taxon>
        <taxon>Pseudomonadati</taxon>
        <taxon>Pseudomonadota</taxon>
        <taxon>Alphaproteobacteria</taxon>
        <taxon>Hyphomicrobiales</taxon>
        <taxon>Blastochloridaceae</taxon>
        <taxon>Blastochloris</taxon>
    </lineage>
</organism>
<comment type="caution">
    <text evidence="3">The sequence shown here is derived from an EMBL/GenBank/DDBJ whole genome shotgun (WGS) entry which is preliminary data.</text>
</comment>
<dbReference type="RefSeq" id="WP_150097558.1">
    <property type="nucleotide sequence ID" value="NZ_VWPL01000015.1"/>
</dbReference>
<reference evidence="3 4" key="1">
    <citation type="submission" date="2019-09" db="EMBL/GenBank/DDBJ databases">
        <title>Draft Whole-Genome sequence of Blastochloris sulfoviridis DSM 729.</title>
        <authorList>
            <person name="Meyer T.E."/>
            <person name="Kyndt J.A."/>
        </authorList>
    </citation>
    <scope>NUCLEOTIDE SEQUENCE [LARGE SCALE GENOMIC DNA]</scope>
    <source>
        <strain evidence="3 4">DSM 729</strain>
    </source>
</reference>